<evidence type="ECO:0000256" key="11">
    <source>
        <dbReference type="ARBA" id="ARBA00023204"/>
    </source>
</evidence>
<comment type="similarity">
    <text evidence="13">Belongs to the helicase family. DinG subfamily.</text>
</comment>
<keyword evidence="1" id="KW-0004">4Fe-4S</keyword>
<evidence type="ECO:0000256" key="4">
    <source>
        <dbReference type="ARBA" id="ARBA00022763"/>
    </source>
</evidence>
<keyword evidence="12" id="KW-0413">Isomerase</keyword>
<evidence type="ECO:0000256" key="7">
    <source>
        <dbReference type="ARBA" id="ARBA00022840"/>
    </source>
</evidence>
<dbReference type="Gene3D" id="3.40.50.300">
    <property type="entry name" value="P-loop containing nucleotide triphosphate hydrolases"/>
    <property type="match status" value="2"/>
</dbReference>
<dbReference type="InterPro" id="IPR006554">
    <property type="entry name" value="Helicase-like_DEXD_c2"/>
</dbReference>
<evidence type="ECO:0000256" key="9">
    <source>
        <dbReference type="ARBA" id="ARBA00023014"/>
    </source>
</evidence>
<keyword evidence="2" id="KW-0479">Metal-binding</keyword>
<sequence>MLPLVQLSVRSLVEYVFSRGSIDSEFRSSKALRDGTKAHQRLQKEYGESDQHEVYVTAEIAYEGLLFVIDGRCDGLLAGKDDGDVLTVDEIKSTSGDIALIEENSYPVHWAQATCYAYMVARDRDLRGMRIQLTYTQVETEETRHFVRDATFEELEAFVYEVIQRYHPYAQVKHEHEVRRNQSIKELPFPFPQYREGQRKLVGAVYKTIQDGHKLFAKAPTGIGKTMSTLFPSVKAMGEGVLQRFFYLTAKTITRTAAEEAFYLLQEKGLRLQVVTITAKDKVCLKDEVRCTPAHCEFADGYYDRVNEAVLDLLRQETVMTRTVIETYARKHRVCPFEFSLDVAYAADAVICDYNYIFDPRVNLKRLFEEQKRHTTLLIDEAHNLVDRAREMYGSELHKSGFLALQREFKGVRADLHDAAKAINTYFIALRKQVGDREMMVEFALPESLIGHVEIFIAAAEKELARSAGGGAANAALLEAYFGAQNFVRISKLYDERYVTLAVSDRNEVSVKLVCLDPSHLLRQMGKGYRAHVFFSATLSPLTYFMDTLGAGEDDYSVTVPSPFAKEQLEVFVQPLSTRYQDREISRTQIARSIYELVAGRAGNYLVFFPSYAYMSSVYEAFTDLVSEAQDSLEGNELNVLVQQAKMSEEEREHFLAAFQAGAEQTLVGFAVMGGIFSEGIDLVGDRLTGVVVVGVGLPQLGPERNLIKDYMERTGRNGYDYAYVYPGMNKVQQAGGRLIRSEMDHGVLLLIDDRYLQPRYQRLLPEEWREYTVLPVQR</sequence>
<evidence type="ECO:0000256" key="2">
    <source>
        <dbReference type="ARBA" id="ARBA00022723"/>
    </source>
</evidence>
<evidence type="ECO:0000256" key="10">
    <source>
        <dbReference type="ARBA" id="ARBA00023125"/>
    </source>
</evidence>
<dbReference type="AlphaFoldDB" id="A0A1C1A6R3"/>
<dbReference type="EMBL" id="LYPC01000011">
    <property type="protein sequence ID" value="OCT16259.1"/>
    <property type="molecule type" value="Genomic_DNA"/>
</dbReference>
<evidence type="ECO:0000256" key="5">
    <source>
        <dbReference type="ARBA" id="ARBA00022801"/>
    </source>
</evidence>
<evidence type="ECO:0000256" key="12">
    <source>
        <dbReference type="ARBA" id="ARBA00023235"/>
    </source>
</evidence>
<keyword evidence="7" id="KW-0067">ATP-binding</keyword>
<dbReference type="Pfam" id="PF13307">
    <property type="entry name" value="Helicase_C_2"/>
    <property type="match status" value="1"/>
</dbReference>
<accession>A0A1C1A6R3</accession>
<comment type="caution">
    <text evidence="15">The sequence shown here is derived from an EMBL/GenBank/DDBJ whole genome shotgun (WGS) entry which is preliminary data.</text>
</comment>
<protein>
    <submittedName>
        <fullName evidence="15">ATP-dependent helicase</fullName>
    </submittedName>
</protein>
<dbReference type="Gene3D" id="1.10.275.40">
    <property type="match status" value="1"/>
</dbReference>
<dbReference type="SMART" id="SM00488">
    <property type="entry name" value="DEXDc2"/>
    <property type="match status" value="1"/>
</dbReference>
<dbReference type="GO" id="GO:0003677">
    <property type="term" value="F:DNA binding"/>
    <property type="evidence" value="ECO:0007669"/>
    <property type="project" value="UniProtKB-KW"/>
</dbReference>
<keyword evidence="4" id="KW-0227">DNA damage</keyword>
<keyword evidence="6 15" id="KW-0347">Helicase</keyword>
<dbReference type="SUPFAM" id="SSF52540">
    <property type="entry name" value="P-loop containing nucleoside triphosphate hydrolases"/>
    <property type="match status" value="2"/>
</dbReference>
<keyword evidence="8" id="KW-0408">Iron</keyword>
<evidence type="ECO:0000256" key="6">
    <source>
        <dbReference type="ARBA" id="ARBA00022806"/>
    </source>
</evidence>
<gene>
    <name evidence="15" type="ORF">A8709_02160</name>
</gene>
<proteinExistence type="inferred from homology"/>
<organism evidence="15 16">
    <name type="scientific">Paenibacillus pectinilyticus</name>
    <dbReference type="NCBI Taxonomy" id="512399"/>
    <lineage>
        <taxon>Bacteria</taxon>
        <taxon>Bacillati</taxon>
        <taxon>Bacillota</taxon>
        <taxon>Bacilli</taxon>
        <taxon>Bacillales</taxon>
        <taxon>Paenibacillaceae</taxon>
        <taxon>Paenibacillus</taxon>
    </lineage>
</organism>
<keyword evidence="11" id="KW-0234">DNA repair</keyword>
<dbReference type="SMART" id="SM00491">
    <property type="entry name" value="HELICc2"/>
    <property type="match status" value="1"/>
</dbReference>
<dbReference type="InterPro" id="IPR027417">
    <property type="entry name" value="P-loop_NTPase"/>
</dbReference>
<dbReference type="PROSITE" id="PS51193">
    <property type="entry name" value="HELICASE_ATP_BIND_2"/>
    <property type="match status" value="1"/>
</dbReference>
<dbReference type="InterPro" id="IPR042493">
    <property type="entry name" value="XPD_DNA_FeS"/>
</dbReference>
<feature type="domain" description="Helicase ATP-binding" evidence="14">
    <location>
        <begin position="184"/>
        <end position="447"/>
    </location>
</feature>
<dbReference type="RefSeq" id="WP_065851034.1">
    <property type="nucleotide sequence ID" value="NZ_LYPC01000011.1"/>
</dbReference>
<dbReference type="OrthoDB" id="9765586at2"/>
<dbReference type="Gene3D" id="1.10.30.20">
    <property type="entry name" value="Bacterial XPD DNA helicase, FeS cluster domain"/>
    <property type="match status" value="1"/>
</dbReference>
<dbReference type="InterPro" id="IPR011604">
    <property type="entry name" value="PDDEXK-like_dom_sf"/>
</dbReference>
<evidence type="ECO:0000313" key="15">
    <source>
        <dbReference type="EMBL" id="OCT16259.1"/>
    </source>
</evidence>
<dbReference type="InterPro" id="IPR006555">
    <property type="entry name" value="ATP-dep_Helicase_C"/>
</dbReference>
<dbReference type="GO" id="GO:0043139">
    <property type="term" value="F:5'-3' DNA helicase activity"/>
    <property type="evidence" value="ECO:0007669"/>
    <property type="project" value="UniProtKB-EC"/>
</dbReference>
<dbReference type="PANTHER" id="PTHR11472:SF34">
    <property type="entry name" value="REGULATOR OF TELOMERE ELONGATION HELICASE 1"/>
    <property type="match status" value="1"/>
</dbReference>
<keyword evidence="10" id="KW-0238">DNA-binding</keyword>
<dbReference type="GO" id="GO:0046872">
    <property type="term" value="F:metal ion binding"/>
    <property type="evidence" value="ECO:0007669"/>
    <property type="project" value="UniProtKB-KW"/>
</dbReference>
<keyword evidence="5" id="KW-0378">Hydrolase</keyword>
<dbReference type="GO" id="GO:0005524">
    <property type="term" value="F:ATP binding"/>
    <property type="evidence" value="ECO:0007669"/>
    <property type="project" value="UniProtKB-KW"/>
</dbReference>
<dbReference type="InterPro" id="IPR045028">
    <property type="entry name" value="DinG/Rad3-like"/>
</dbReference>
<name>A0A1C1A6R3_9BACL</name>
<dbReference type="STRING" id="512399.A8709_02160"/>
<evidence type="ECO:0000313" key="16">
    <source>
        <dbReference type="Proteomes" id="UP000093309"/>
    </source>
</evidence>
<dbReference type="GO" id="GO:0006281">
    <property type="term" value="P:DNA repair"/>
    <property type="evidence" value="ECO:0007669"/>
    <property type="project" value="UniProtKB-KW"/>
</dbReference>
<dbReference type="PANTHER" id="PTHR11472">
    <property type="entry name" value="DNA REPAIR DEAD HELICASE RAD3/XP-D SUBFAMILY MEMBER"/>
    <property type="match status" value="1"/>
</dbReference>
<dbReference type="Proteomes" id="UP000093309">
    <property type="component" value="Unassembled WGS sequence"/>
</dbReference>
<keyword evidence="9" id="KW-0411">Iron-sulfur</keyword>
<evidence type="ECO:0000256" key="13">
    <source>
        <dbReference type="ARBA" id="ARBA00038058"/>
    </source>
</evidence>
<keyword evidence="3" id="KW-0547">Nucleotide-binding</keyword>
<evidence type="ECO:0000259" key="14">
    <source>
        <dbReference type="PROSITE" id="PS51193"/>
    </source>
</evidence>
<evidence type="ECO:0000256" key="3">
    <source>
        <dbReference type="ARBA" id="ARBA00022741"/>
    </source>
</evidence>
<evidence type="ECO:0000256" key="8">
    <source>
        <dbReference type="ARBA" id="ARBA00023004"/>
    </source>
</evidence>
<dbReference type="InterPro" id="IPR010614">
    <property type="entry name" value="RAD3-like_helicase_DEAD"/>
</dbReference>
<dbReference type="Pfam" id="PF06733">
    <property type="entry name" value="DEAD_2"/>
    <property type="match status" value="1"/>
</dbReference>
<reference evidence="16" key="1">
    <citation type="submission" date="2016-05" db="EMBL/GenBank/DDBJ databases">
        <title>Paenibacillus oryzae. sp. nov., isolated from the rice root.</title>
        <authorList>
            <person name="Zhang J."/>
            <person name="Zhang X."/>
        </authorList>
    </citation>
    <scope>NUCLEOTIDE SEQUENCE [LARGE SCALE GENOMIC DNA]</scope>
    <source>
        <strain evidence="16">KCTC13222</strain>
    </source>
</reference>
<dbReference type="Gene3D" id="3.90.320.10">
    <property type="match status" value="1"/>
</dbReference>
<dbReference type="GO" id="GO:0016818">
    <property type="term" value="F:hydrolase activity, acting on acid anhydrides, in phosphorus-containing anhydrides"/>
    <property type="evidence" value="ECO:0007669"/>
    <property type="project" value="InterPro"/>
</dbReference>
<evidence type="ECO:0000256" key="1">
    <source>
        <dbReference type="ARBA" id="ARBA00022485"/>
    </source>
</evidence>
<dbReference type="GO" id="GO:0051539">
    <property type="term" value="F:4 iron, 4 sulfur cluster binding"/>
    <property type="evidence" value="ECO:0007669"/>
    <property type="project" value="UniProtKB-KW"/>
</dbReference>
<keyword evidence="16" id="KW-1185">Reference proteome</keyword>
<dbReference type="InterPro" id="IPR014013">
    <property type="entry name" value="Helic_SF1/SF2_ATP-bd_DinG/Rad3"/>
</dbReference>